<reference evidence="2" key="1">
    <citation type="submission" date="2015-11" db="EMBL/GenBank/DDBJ databases">
        <authorList>
            <person name="Zhang Y."/>
            <person name="Guo Z."/>
        </authorList>
    </citation>
    <scope>NUCLEOTIDE SEQUENCE</scope>
    <source>
        <strain evidence="2">BN30871</strain>
    </source>
</reference>
<dbReference type="InterPro" id="IPR013783">
    <property type="entry name" value="Ig-like_fold"/>
</dbReference>
<dbReference type="InterPro" id="IPR044016">
    <property type="entry name" value="Big_13"/>
</dbReference>
<dbReference type="InterPro" id="IPR018247">
    <property type="entry name" value="EF_Hand_1_Ca_BS"/>
</dbReference>
<protein>
    <recommendedName>
        <fullName evidence="1">Cadherin domain-containing protein</fullName>
    </recommendedName>
</protein>
<dbReference type="CDD" id="cd11304">
    <property type="entry name" value="Cadherin_repeat"/>
    <property type="match status" value="1"/>
</dbReference>
<proteinExistence type="predicted"/>
<dbReference type="Gene3D" id="2.150.10.10">
    <property type="entry name" value="Serralysin-like metalloprotease, C-terminal"/>
    <property type="match status" value="2"/>
</dbReference>
<dbReference type="GO" id="GO:0005509">
    <property type="term" value="F:calcium ion binding"/>
    <property type="evidence" value="ECO:0007669"/>
    <property type="project" value="InterPro"/>
</dbReference>
<feature type="domain" description="Cadherin" evidence="1">
    <location>
        <begin position="1182"/>
        <end position="1286"/>
    </location>
</feature>
<dbReference type="Pfam" id="PF17963">
    <property type="entry name" value="Big_9"/>
    <property type="match status" value="1"/>
</dbReference>
<dbReference type="SUPFAM" id="SSF51120">
    <property type="entry name" value="beta-Roll"/>
    <property type="match status" value="2"/>
</dbReference>
<evidence type="ECO:0000259" key="1">
    <source>
        <dbReference type="PROSITE" id="PS50268"/>
    </source>
</evidence>
<name>A0A0S4XQL3_9BACT</name>
<evidence type="ECO:0000313" key="2">
    <source>
        <dbReference type="EMBL" id="CUV66596.1"/>
    </source>
</evidence>
<dbReference type="Gene3D" id="2.60.40.10">
    <property type="entry name" value="Immunoglobulins"/>
    <property type="match status" value="4"/>
</dbReference>
<gene>
    <name evidence="2" type="ORF">BN3087_930003</name>
</gene>
<organism evidence="2">
    <name type="scientific">Sulfurovum sp. enrichment culture clone C5</name>
    <dbReference type="NCBI Taxonomy" id="497650"/>
    <lineage>
        <taxon>Bacteria</taxon>
        <taxon>Pseudomonadati</taxon>
        <taxon>Campylobacterota</taxon>
        <taxon>Epsilonproteobacteria</taxon>
        <taxon>Campylobacterales</taxon>
        <taxon>Sulfurovaceae</taxon>
        <taxon>Sulfurovum</taxon>
        <taxon>environmental samples</taxon>
    </lineage>
</organism>
<dbReference type="GO" id="GO:0007156">
    <property type="term" value="P:homophilic cell adhesion via plasma membrane adhesion molecules"/>
    <property type="evidence" value="ECO:0007669"/>
    <property type="project" value="InterPro"/>
</dbReference>
<dbReference type="PROSITE" id="PS00018">
    <property type="entry name" value="EF_HAND_1"/>
    <property type="match status" value="4"/>
</dbReference>
<dbReference type="InterPro" id="IPR001343">
    <property type="entry name" value="Hemolysn_Ca-bd"/>
</dbReference>
<dbReference type="InterPro" id="IPR002126">
    <property type="entry name" value="Cadherin-like_dom"/>
</dbReference>
<dbReference type="EMBL" id="FAXN01000099">
    <property type="protein sequence ID" value="CUV66596.1"/>
    <property type="molecule type" value="Genomic_DNA"/>
</dbReference>
<dbReference type="Pfam" id="PF19077">
    <property type="entry name" value="Big_13"/>
    <property type="match status" value="1"/>
</dbReference>
<dbReference type="PROSITE" id="PS50268">
    <property type="entry name" value="CADHERIN_2"/>
    <property type="match status" value="1"/>
</dbReference>
<dbReference type="Pfam" id="PF00353">
    <property type="entry name" value="HemolysinCabind"/>
    <property type="match status" value="4"/>
</dbReference>
<dbReference type="GO" id="GO:0016020">
    <property type="term" value="C:membrane"/>
    <property type="evidence" value="ECO:0007669"/>
    <property type="project" value="InterPro"/>
</dbReference>
<dbReference type="PRINTS" id="PR00313">
    <property type="entry name" value="CABNDNGRPT"/>
</dbReference>
<dbReference type="InterPro" id="IPR011049">
    <property type="entry name" value="Serralysin-like_metalloprot_C"/>
</dbReference>
<sequence length="1577" mass="162793">MDAVAPDAPTVLITEDTNNDGFINASELNGQVDVSVKAPAGTAIGSTLVISDNAGHTQNVTVTQDILDNGATVSFDAPAEGATIVVTAVVKDLAGNISSEGTDNAKLDTSNLTTNGGISVKIVDDANDDALISQAELGTDGKITVEVTLQENVAAGDKLILTGTGNSDVEIVLTQAQIDAKIVTVDFNAPANGVNFVTTAKVIDPALNASNLAEDSATLKLDAPGTPTVVITEDVNSDGFINASELNGQVDVSVKAPAGTALGSTLIINDNAGNTQNVLVTQDVLTNGATVSFDAPAEGTKIIVTAVVKDLAGNISSQGKDEAMLDTSNLTAGLKVVITEDENDDGYINQTELHDSDIDVKITLSDNASVGDTLTVTGSANTPQVITLTQAQINDGFVNVSFNPPSDGSDFKATAQIKDIAGNQSNLAEDSARMQLSAPGKPIVTIAEDINNDGYINASELQGDINISVVLPGTAVVGDIMKLDTNKDGVADQTKTLTLSDIQSGSISFAVTSPGEGATLDVDAWVTDIAGNDSEKGNDSATIDTTSPSLSATNGVVITTDIDNDGYIDASEKGSSVNVQINIDKAEVGDIVTVKDNAGHSTPITLTAADIANGFVTTTFPNPTEGSTITVTATIADKAGNVSAPATDSAKLDTNIPSFTATNGVEIITDANNDGFINASEKDSSVFVKINIDKAEVGDIITVSDNAGNSTPIILTATDIANKYVTTTFPNPAEGATIIVTATISDPAGNTSAPATDSATLDATAPTQIIEITSISDDTGINTSDFITDDRTLTINGTLASNLASDEFAQISIDGGKTWSDVSVSGTTWSYVDGRTLADGNYTYDVRVVDLAGNVGSTDTQVVSVGSANDAPVAVDDVTTGVNLGGTVLVSENFENGAKGWTNNSVQNNSATSNFLGNFGGTDGKEGVSKTFNFGTAHAGETVTIEFDVYELGTWDGDGSWNTANEGGAVESFKTFVNGVEVVSHTMGQDGIDNNSDDGGKIISGSAGTSYQIDSHHFIVEAVVDANGQVQLGFGSTTHESASNESFGIDNLTITASQNWVGVLTTDELTPISVDVLANDFDIDGDSLTISEIQGQDVTSGQIVNITIGGDIVGTAQVVNGEIVFTPGIYFQPMKDGELKNVIFDYSISDGKGGSDSANVTINVTGVTQNHAPTDLVTNTKSVDEYAKAGTVVATMYVVDEDLPDDSHTYALSGKDADKFNIDANGTITVKTDGSLYLGCEADAKDQVMTVIVTVKDAAGASYSEAVDIKITNIMENPVKYWNPCSHQDLYIVGGDNNDCIVTGFGNDTIIACAGDDYIDGNCGNDTIYAGSGNDKVYGGSGNDIIYTGLGADWVDGGCGTDTVSYIYSKSGVNIGLDGCKTGIGGDAEGDRLLCVENLIGSNFDDTLKDGCGANTIDGGKGNDNITGGCCDTLIGGEGNDKITIDSVCFKSVDGGEGYDVLNYGNCVGHLDLSNSNSPIVTNIEQINMKDGGWARDTLVLNANGVDKITTDGVLMVTGDAQDQVKLESYGYYNDPTDWTKGQDTTVNGTNYSVYTSAGQTVMIESSVFVVFYNTLI</sequence>
<accession>A0A0S4XQL3</accession>